<dbReference type="InterPro" id="IPR018011">
    <property type="entry name" value="Carb_sulfotrans_8-10"/>
</dbReference>
<keyword evidence="5" id="KW-1133">Transmembrane helix</keyword>
<name>A0AAD2FL32_9STRA</name>
<keyword evidence="8" id="KW-0325">Glycoprotein</keyword>
<protein>
    <recommendedName>
        <fullName evidence="11">Sulfotransferase domain-containing protein</fullName>
    </recommendedName>
</protein>
<dbReference type="EMBL" id="CAKOGP040000779">
    <property type="protein sequence ID" value="CAJ1939219.1"/>
    <property type="molecule type" value="Genomic_DNA"/>
</dbReference>
<comment type="caution">
    <text evidence="9">The sequence shown here is derived from an EMBL/GenBank/DDBJ whole genome shotgun (WGS) entry which is preliminary data.</text>
</comment>
<dbReference type="GO" id="GO:0000139">
    <property type="term" value="C:Golgi membrane"/>
    <property type="evidence" value="ECO:0007669"/>
    <property type="project" value="UniProtKB-SubCell"/>
</dbReference>
<organism evidence="9 10">
    <name type="scientific">Cylindrotheca closterium</name>
    <dbReference type="NCBI Taxonomy" id="2856"/>
    <lineage>
        <taxon>Eukaryota</taxon>
        <taxon>Sar</taxon>
        <taxon>Stramenopiles</taxon>
        <taxon>Ochrophyta</taxon>
        <taxon>Bacillariophyta</taxon>
        <taxon>Bacillariophyceae</taxon>
        <taxon>Bacillariophycidae</taxon>
        <taxon>Bacillariales</taxon>
        <taxon>Bacillariaceae</taxon>
        <taxon>Cylindrotheca</taxon>
    </lineage>
</organism>
<evidence type="ECO:0000256" key="3">
    <source>
        <dbReference type="ARBA" id="ARBA00022679"/>
    </source>
</evidence>
<keyword evidence="6" id="KW-0333">Golgi apparatus</keyword>
<dbReference type="GO" id="GO:0008146">
    <property type="term" value="F:sulfotransferase activity"/>
    <property type="evidence" value="ECO:0007669"/>
    <property type="project" value="InterPro"/>
</dbReference>
<keyword evidence="3" id="KW-0808">Transferase</keyword>
<proteinExistence type="inferred from homology"/>
<comment type="subcellular location">
    <subcellularLocation>
        <location evidence="1">Golgi apparatus membrane</location>
        <topology evidence="1">Single-pass type II membrane protein</topology>
    </subcellularLocation>
</comment>
<keyword evidence="4" id="KW-0812">Transmembrane</keyword>
<dbReference type="Proteomes" id="UP001295423">
    <property type="component" value="Unassembled WGS sequence"/>
</dbReference>
<sequence>MTLFITKNIQLCFYGIFLLWVAISTSLQSTWQHISGSSSSSSSNGDIPMLPDLNFVQDDGGEFRVLPTDKVMIQDWSQDWDNSPIVIEEYKLLFFTVPKVSCTLWKQLFRRINGFDDWKSQDYKKYLPHNPKYNGLTYLNQLNSSYATQIFEDPTWTKAIFVRDPKERFLSAFLDKAVSNDGVFVRDKCCAKTPELRATCRGDESCQKCVSDALTIPGFLKTIEGCHEAHWDSMYDRLEPKYWKYINFVGRMDFLDRDGRRLLQQIGAYDIYGSNGWGKFSNSSMFDQVTKTGQSHTTDSNSKVWQYYTPETERMVEAHYENDYRLFQFPRTLLTKDYSTYFVQPKDSVWNHGDWDQSPIVVEKYKLIFFTTPRIGASVWKKAFRRMEGFDNWQATTAALPHDPSQNGLKYLYSYGIEKASEMMSSKEWTKAIFLRNPKDRLMSVYNQYKKEPHQLKQLCCPDDDGCERATQSLPRFLNKMQECQASHWNPQTLRMEEKYWEQINFVGHLENAAYDAKLLLKRIGAWEDIGSSGWGSDGKGQIFTPSGREFDSILSVMSEYTPSVDRLVESYYEMDYRNQRFKFPPVPHVLLAGKKS</sequence>
<accession>A0AAD2FL32</accession>
<evidence type="ECO:0000256" key="4">
    <source>
        <dbReference type="ARBA" id="ARBA00022692"/>
    </source>
</evidence>
<evidence type="ECO:0000256" key="6">
    <source>
        <dbReference type="ARBA" id="ARBA00023034"/>
    </source>
</evidence>
<reference evidence="9" key="1">
    <citation type="submission" date="2023-08" db="EMBL/GenBank/DDBJ databases">
        <authorList>
            <person name="Audoor S."/>
            <person name="Bilcke G."/>
        </authorList>
    </citation>
    <scope>NUCLEOTIDE SEQUENCE</scope>
</reference>
<dbReference type="InterPro" id="IPR005331">
    <property type="entry name" value="Sulfotransferase"/>
</dbReference>
<dbReference type="AlphaFoldDB" id="A0AAD2FL32"/>
<gene>
    <name evidence="9" type="ORF">CYCCA115_LOCUS6487</name>
</gene>
<evidence type="ECO:0000256" key="2">
    <source>
        <dbReference type="ARBA" id="ARBA00006339"/>
    </source>
</evidence>
<evidence type="ECO:0000256" key="5">
    <source>
        <dbReference type="ARBA" id="ARBA00022989"/>
    </source>
</evidence>
<keyword evidence="7" id="KW-0472">Membrane</keyword>
<dbReference type="GO" id="GO:0016051">
    <property type="term" value="P:carbohydrate biosynthetic process"/>
    <property type="evidence" value="ECO:0007669"/>
    <property type="project" value="InterPro"/>
</dbReference>
<evidence type="ECO:0000256" key="1">
    <source>
        <dbReference type="ARBA" id="ARBA00004323"/>
    </source>
</evidence>
<evidence type="ECO:0000313" key="9">
    <source>
        <dbReference type="EMBL" id="CAJ1939219.1"/>
    </source>
</evidence>
<dbReference type="PANTHER" id="PTHR12137:SF54">
    <property type="entry name" value="CARBOHYDRATE SULFOTRANSFERASE"/>
    <property type="match status" value="1"/>
</dbReference>
<comment type="similarity">
    <text evidence="2">Belongs to the sulfotransferase 2 family.</text>
</comment>
<keyword evidence="10" id="KW-1185">Reference proteome</keyword>
<evidence type="ECO:0008006" key="11">
    <source>
        <dbReference type="Google" id="ProtNLM"/>
    </source>
</evidence>
<evidence type="ECO:0000256" key="8">
    <source>
        <dbReference type="ARBA" id="ARBA00023180"/>
    </source>
</evidence>
<dbReference type="Pfam" id="PF03567">
    <property type="entry name" value="Sulfotransfer_2"/>
    <property type="match status" value="2"/>
</dbReference>
<evidence type="ECO:0000256" key="7">
    <source>
        <dbReference type="ARBA" id="ARBA00023136"/>
    </source>
</evidence>
<evidence type="ECO:0000313" key="10">
    <source>
        <dbReference type="Proteomes" id="UP001295423"/>
    </source>
</evidence>
<dbReference type="PANTHER" id="PTHR12137">
    <property type="entry name" value="CARBOHYDRATE SULFOTRANSFERASE"/>
    <property type="match status" value="1"/>
</dbReference>